<sequence>MNDLSNAVPMQRIGVPSSHESLHTPSPVKLAARGLDFYYDKFHALKGINLEIPEKRVTALIGPSGCGKSTLLRIFNRIYALYPKLEARGEVLLDGENILSPKYPMNRLRSKVGMVFQKPVPS</sequence>
<name>A0A9P7C8Z6_9FUNG</name>
<reference evidence="2 3" key="1">
    <citation type="journal article" date="2020" name="Microb. Genom.">
        <title>Genetic diversity of clinical and environmental Mucorales isolates obtained from an investigation of mucormycosis cases among solid organ transplant recipients.</title>
        <authorList>
            <person name="Nguyen M.H."/>
            <person name="Kaul D."/>
            <person name="Muto C."/>
            <person name="Cheng S.J."/>
            <person name="Richter R.A."/>
            <person name="Bruno V.M."/>
            <person name="Liu G."/>
            <person name="Beyhan S."/>
            <person name="Sundermann A.J."/>
            <person name="Mounaud S."/>
            <person name="Pasculle A.W."/>
            <person name="Nierman W.C."/>
            <person name="Driscoll E."/>
            <person name="Cumbie R."/>
            <person name="Clancy C.J."/>
            <person name="Dupont C.L."/>
        </authorList>
    </citation>
    <scope>NUCLEOTIDE SEQUENCE [LARGE SCALE GENOMIC DNA]</scope>
    <source>
        <strain evidence="2 3">GL24</strain>
    </source>
</reference>
<organism evidence="2 3">
    <name type="scientific">Rhizopus delemar</name>
    <dbReference type="NCBI Taxonomy" id="936053"/>
    <lineage>
        <taxon>Eukaryota</taxon>
        <taxon>Fungi</taxon>
        <taxon>Fungi incertae sedis</taxon>
        <taxon>Mucoromycota</taxon>
        <taxon>Mucoromycotina</taxon>
        <taxon>Mucoromycetes</taxon>
        <taxon>Mucorales</taxon>
        <taxon>Mucorineae</taxon>
        <taxon>Rhizopodaceae</taxon>
        <taxon>Rhizopus</taxon>
    </lineage>
</organism>
<dbReference type="AlphaFoldDB" id="A0A9P7C8Z6"/>
<dbReference type="PANTHER" id="PTHR43423:SF3">
    <property type="entry name" value="PHOSPHATE IMPORT ATP-BINDING PROTEIN PSTB"/>
    <property type="match status" value="1"/>
</dbReference>
<evidence type="ECO:0000313" key="3">
    <source>
        <dbReference type="Proteomes" id="UP000740926"/>
    </source>
</evidence>
<dbReference type="Proteomes" id="UP000740926">
    <property type="component" value="Unassembled WGS sequence"/>
</dbReference>
<evidence type="ECO:0000313" key="2">
    <source>
        <dbReference type="EMBL" id="KAG1541271.1"/>
    </source>
</evidence>
<dbReference type="Pfam" id="PF00005">
    <property type="entry name" value="ABC_tran"/>
    <property type="match status" value="1"/>
</dbReference>
<keyword evidence="3" id="KW-1185">Reference proteome</keyword>
<evidence type="ECO:0000259" key="1">
    <source>
        <dbReference type="Pfam" id="PF00005"/>
    </source>
</evidence>
<dbReference type="InterPro" id="IPR003439">
    <property type="entry name" value="ABC_transporter-like_ATP-bd"/>
</dbReference>
<dbReference type="SUPFAM" id="SSF52540">
    <property type="entry name" value="P-loop containing nucleoside triphosphate hydrolases"/>
    <property type="match status" value="1"/>
</dbReference>
<dbReference type="InterPro" id="IPR027417">
    <property type="entry name" value="P-loop_NTPase"/>
</dbReference>
<dbReference type="GO" id="GO:0016887">
    <property type="term" value="F:ATP hydrolysis activity"/>
    <property type="evidence" value="ECO:0007669"/>
    <property type="project" value="InterPro"/>
</dbReference>
<dbReference type="Gene3D" id="3.40.50.300">
    <property type="entry name" value="P-loop containing nucleotide triphosphate hydrolases"/>
    <property type="match status" value="1"/>
</dbReference>
<proteinExistence type="predicted"/>
<dbReference type="GO" id="GO:0005524">
    <property type="term" value="F:ATP binding"/>
    <property type="evidence" value="ECO:0007669"/>
    <property type="project" value="InterPro"/>
</dbReference>
<dbReference type="EMBL" id="JAANIU010006569">
    <property type="protein sequence ID" value="KAG1541271.1"/>
    <property type="molecule type" value="Genomic_DNA"/>
</dbReference>
<feature type="domain" description="ABC transporter" evidence="1">
    <location>
        <begin position="45"/>
        <end position="119"/>
    </location>
</feature>
<protein>
    <recommendedName>
        <fullName evidence="1">ABC transporter domain-containing protein</fullName>
    </recommendedName>
</protein>
<comment type="caution">
    <text evidence="2">The sequence shown here is derived from an EMBL/GenBank/DDBJ whole genome shotgun (WGS) entry which is preliminary data.</text>
</comment>
<gene>
    <name evidence="2" type="ORF">G6F50_014256</name>
</gene>
<accession>A0A9P7C8Z6</accession>
<dbReference type="PANTHER" id="PTHR43423">
    <property type="entry name" value="ABC TRANSPORTER I FAMILY MEMBER 17"/>
    <property type="match status" value="1"/>
</dbReference>